<sequence length="441" mass="47811">MTAGITSTCSRGRLPVRYCLNVDVRARLKLSPAQSRLFLWAGVLASTAAFARMVRSDWLLAQSFNVGVAGDISVYQGALQNWRDGGALYEWENGAGFGFTYPPFAAIVMTPVTWLDPERLGDIWTVLDLLFAGVLVALIFRASQLAWGRVGTLAAYLAAVAMFLGSSQFQSEIINGQVNVVLALLIVLDLGASVPERWRGVLTGVAAAIKLTPLVAIAWLVLTRQWRSAALASFSFIGLGALAWLVYPDVSKEFWTRAVLDTGRVGRPDLPANASVFGVLSRAGLEGLPRTVLWLTLGTALVLAAFYRAEQARRRGDHISAAILVMCAAVLASPISWPHHQIWLPLAGIALILHRGWRVKLSGAVVLVFCVLHIPLSRAFDQAGPFTGALDSIDFMMFAMICVLGLGSRDIDRDGPATREDGIRTGGVRRRDPHRLQLEGP</sequence>
<dbReference type="AlphaFoldDB" id="A0A2T0UZH3"/>
<evidence type="ECO:0000256" key="2">
    <source>
        <dbReference type="ARBA" id="ARBA00022475"/>
    </source>
</evidence>
<feature type="transmembrane region" description="Helical" evidence="9">
    <location>
        <begin position="229"/>
        <end position="247"/>
    </location>
</feature>
<comment type="caution">
    <text evidence="10">The sequence shown here is derived from an EMBL/GenBank/DDBJ whole genome shotgun (WGS) entry which is preliminary data.</text>
</comment>
<evidence type="ECO:0000256" key="8">
    <source>
        <dbReference type="SAM" id="MobiDB-lite"/>
    </source>
</evidence>
<feature type="transmembrane region" description="Helical" evidence="9">
    <location>
        <begin position="388"/>
        <end position="407"/>
    </location>
</feature>
<evidence type="ECO:0000313" key="11">
    <source>
        <dbReference type="Proteomes" id="UP000237822"/>
    </source>
</evidence>
<evidence type="ECO:0000256" key="3">
    <source>
        <dbReference type="ARBA" id="ARBA00022679"/>
    </source>
</evidence>
<feature type="transmembrane region" description="Helical" evidence="9">
    <location>
        <begin position="291"/>
        <end position="307"/>
    </location>
</feature>
<keyword evidence="3 10" id="KW-0808">Transferase</keyword>
<dbReference type="InterPro" id="IPR018584">
    <property type="entry name" value="GT87"/>
</dbReference>
<accession>A0A2T0UZH3</accession>
<feature type="transmembrane region" description="Helical" evidence="9">
    <location>
        <begin position="319"/>
        <end position="337"/>
    </location>
</feature>
<proteinExistence type="inferred from homology"/>
<evidence type="ECO:0000256" key="4">
    <source>
        <dbReference type="ARBA" id="ARBA00022692"/>
    </source>
</evidence>
<dbReference type="Pfam" id="PF09594">
    <property type="entry name" value="GT87"/>
    <property type="match status" value="1"/>
</dbReference>
<evidence type="ECO:0000256" key="5">
    <source>
        <dbReference type="ARBA" id="ARBA00022989"/>
    </source>
</evidence>
<keyword evidence="11" id="KW-1185">Reference proteome</keyword>
<dbReference type="EMBL" id="PVTI01000002">
    <property type="protein sequence ID" value="PRY63238.1"/>
    <property type="molecule type" value="Genomic_DNA"/>
</dbReference>
<feature type="transmembrane region" description="Helical" evidence="9">
    <location>
        <begin position="37"/>
        <end position="54"/>
    </location>
</feature>
<gene>
    <name evidence="10" type="ORF">BCF74_10269</name>
</gene>
<keyword evidence="2" id="KW-1003">Cell membrane</keyword>
<reference evidence="10 11" key="1">
    <citation type="submission" date="2018-03" db="EMBL/GenBank/DDBJ databases">
        <title>Genomic Encyclopedia of Archaeal and Bacterial Type Strains, Phase II (KMG-II): from individual species to whole genera.</title>
        <authorList>
            <person name="Goeker M."/>
        </authorList>
    </citation>
    <scope>NUCLEOTIDE SEQUENCE [LARGE SCALE GENOMIC DNA]</scope>
    <source>
        <strain evidence="10 11">ATCC BAA-1496</strain>
    </source>
</reference>
<feature type="transmembrane region" description="Helical" evidence="9">
    <location>
        <begin position="146"/>
        <end position="164"/>
    </location>
</feature>
<dbReference type="GO" id="GO:0005886">
    <property type="term" value="C:plasma membrane"/>
    <property type="evidence" value="ECO:0007669"/>
    <property type="project" value="UniProtKB-SubCell"/>
</dbReference>
<evidence type="ECO:0000256" key="7">
    <source>
        <dbReference type="ARBA" id="ARBA00024033"/>
    </source>
</evidence>
<evidence type="ECO:0000256" key="9">
    <source>
        <dbReference type="SAM" id="Phobius"/>
    </source>
</evidence>
<name>A0A2T0UZH3_9MICO</name>
<keyword evidence="4 9" id="KW-0812">Transmembrane</keyword>
<comment type="subcellular location">
    <subcellularLocation>
        <location evidence="1">Cell membrane</location>
        <topology evidence="1">Multi-pass membrane protein</topology>
    </subcellularLocation>
</comment>
<keyword evidence="10" id="KW-0328">Glycosyltransferase</keyword>
<protein>
    <submittedName>
        <fullName evidence="10">Alpha-1,2-mannosyltransferase</fullName>
    </submittedName>
</protein>
<evidence type="ECO:0000313" key="10">
    <source>
        <dbReference type="EMBL" id="PRY63238.1"/>
    </source>
</evidence>
<organism evidence="10 11">
    <name type="scientific">Knoellia remsis</name>
    <dbReference type="NCBI Taxonomy" id="407159"/>
    <lineage>
        <taxon>Bacteria</taxon>
        <taxon>Bacillati</taxon>
        <taxon>Actinomycetota</taxon>
        <taxon>Actinomycetes</taxon>
        <taxon>Micrococcales</taxon>
        <taxon>Intrasporangiaceae</taxon>
        <taxon>Knoellia</taxon>
    </lineage>
</organism>
<comment type="similarity">
    <text evidence="7">Belongs to the glycosyltransferase 87 family.</text>
</comment>
<keyword evidence="5 9" id="KW-1133">Transmembrane helix</keyword>
<feature type="region of interest" description="Disordered" evidence="8">
    <location>
        <begin position="415"/>
        <end position="441"/>
    </location>
</feature>
<dbReference type="GO" id="GO:0016758">
    <property type="term" value="F:hexosyltransferase activity"/>
    <property type="evidence" value="ECO:0007669"/>
    <property type="project" value="InterPro"/>
</dbReference>
<keyword evidence="6 9" id="KW-0472">Membrane</keyword>
<evidence type="ECO:0000256" key="1">
    <source>
        <dbReference type="ARBA" id="ARBA00004651"/>
    </source>
</evidence>
<feature type="transmembrane region" description="Helical" evidence="9">
    <location>
        <begin position="200"/>
        <end position="222"/>
    </location>
</feature>
<evidence type="ECO:0000256" key="6">
    <source>
        <dbReference type="ARBA" id="ARBA00023136"/>
    </source>
</evidence>
<feature type="transmembrane region" description="Helical" evidence="9">
    <location>
        <begin position="123"/>
        <end position="140"/>
    </location>
</feature>
<dbReference type="Proteomes" id="UP000237822">
    <property type="component" value="Unassembled WGS sequence"/>
</dbReference>